<gene>
    <name evidence="2" type="ORF">UFOPK2282_00233</name>
</gene>
<dbReference type="CDD" id="cd00761">
    <property type="entry name" value="Glyco_tranf_GTA_type"/>
    <property type="match status" value="1"/>
</dbReference>
<dbReference type="PANTHER" id="PTHR43685:SF2">
    <property type="entry name" value="GLYCOSYLTRANSFERASE 2-LIKE DOMAIN-CONTAINING PROTEIN"/>
    <property type="match status" value="1"/>
</dbReference>
<dbReference type="Pfam" id="PF00535">
    <property type="entry name" value="Glycos_transf_2"/>
    <property type="match status" value="1"/>
</dbReference>
<dbReference type="Gene3D" id="3.90.550.10">
    <property type="entry name" value="Spore Coat Polysaccharide Biosynthesis Protein SpsA, Chain A"/>
    <property type="match status" value="1"/>
</dbReference>
<dbReference type="InterPro" id="IPR050834">
    <property type="entry name" value="Glycosyltransf_2"/>
</dbReference>
<reference evidence="2" key="1">
    <citation type="submission" date="2020-05" db="EMBL/GenBank/DDBJ databases">
        <authorList>
            <person name="Chiriac C."/>
            <person name="Salcher M."/>
            <person name="Ghai R."/>
            <person name="Kavagutti S V."/>
        </authorList>
    </citation>
    <scope>NUCLEOTIDE SEQUENCE</scope>
</reference>
<accession>A0A6J6L6S4</accession>
<name>A0A6J6L6S4_9ZZZZ</name>
<evidence type="ECO:0000313" key="2">
    <source>
        <dbReference type="EMBL" id="CAB4656129.1"/>
    </source>
</evidence>
<dbReference type="AlphaFoldDB" id="A0A6J6L6S4"/>
<proteinExistence type="predicted"/>
<dbReference type="InterPro" id="IPR001173">
    <property type="entry name" value="Glyco_trans_2-like"/>
</dbReference>
<dbReference type="SUPFAM" id="SSF53448">
    <property type="entry name" value="Nucleotide-diphospho-sugar transferases"/>
    <property type="match status" value="1"/>
</dbReference>
<dbReference type="InterPro" id="IPR029044">
    <property type="entry name" value="Nucleotide-diphossugar_trans"/>
</dbReference>
<organism evidence="2">
    <name type="scientific">freshwater metagenome</name>
    <dbReference type="NCBI Taxonomy" id="449393"/>
    <lineage>
        <taxon>unclassified sequences</taxon>
        <taxon>metagenomes</taxon>
        <taxon>ecological metagenomes</taxon>
    </lineage>
</organism>
<dbReference type="EMBL" id="CAEZWR010000016">
    <property type="protein sequence ID" value="CAB4656129.1"/>
    <property type="molecule type" value="Genomic_DNA"/>
</dbReference>
<dbReference type="PANTHER" id="PTHR43685">
    <property type="entry name" value="GLYCOSYLTRANSFERASE"/>
    <property type="match status" value="1"/>
</dbReference>
<feature type="domain" description="Glycosyltransferase 2-like" evidence="1">
    <location>
        <begin position="78"/>
        <end position="208"/>
    </location>
</feature>
<protein>
    <submittedName>
        <fullName evidence="2">Unannotated protein</fullName>
    </submittedName>
</protein>
<sequence length="270" mass="30869">MKESHDTTIKPASPESPICVLRAFLKLGRLPVRPRPRIPLHRTAQIESNLGSINGKGCENITNQHDDDSIDSSEIALTIVCVAYRRPQSLQVLLHCFLAQTSQNFRLLVIHDGPDDEIASILAEFASRYPHRIDYLFTEERYNDYGHSLRQIGLERATTPYVLFTNDDNYYVPVFVETVLRVIEENDPDIVLFDMVHSHDAYGLTYYVLITEPRMNRFDVGSGVFRTDLARAVGWRSRDFAADGIFIQDVVAHKPNLKIEKIDKVLFVHN</sequence>
<evidence type="ECO:0000259" key="1">
    <source>
        <dbReference type="Pfam" id="PF00535"/>
    </source>
</evidence>